<dbReference type="PANTHER" id="PTHR42953:SF3">
    <property type="entry name" value="HIGH-AFFINITY ZINC UPTAKE SYSTEM PROTEIN ZNUA"/>
    <property type="match status" value="1"/>
</dbReference>
<dbReference type="EMBL" id="CP003096">
    <property type="protein sequence ID" value="AER65900.1"/>
    <property type="molecule type" value="Genomic_DNA"/>
</dbReference>
<keyword evidence="6" id="KW-1185">Reference proteome</keyword>
<dbReference type="Gene3D" id="3.40.50.1980">
    <property type="entry name" value="Nitrogenase molybdenum iron protein domain"/>
    <property type="match status" value="2"/>
</dbReference>
<dbReference type="SUPFAM" id="SSF53807">
    <property type="entry name" value="Helical backbone' metal receptor"/>
    <property type="match status" value="1"/>
</dbReference>
<keyword evidence="4" id="KW-0175">Coiled coil</keyword>
<protein>
    <submittedName>
        <fullName evidence="5">Periplasmic solute binding protein</fullName>
    </submittedName>
</protein>
<dbReference type="OrthoDB" id="9810636at2"/>
<dbReference type="GO" id="GO:0046872">
    <property type="term" value="F:metal ion binding"/>
    <property type="evidence" value="ECO:0007669"/>
    <property type="project" value="InterPro"/>
</dbReference>
<keyword evidence="2" id="KW-0813">Transport</keyword>
<dbReference type="eggNOG" id="COG0803">
    <property type="taxonomic scope" value="Bacteria"/>
</dbReference>
<comment type="similarity">
    <text evidence="1">Belongs to the bacterial solute-binding protein 9 family.</text>
</comment>
<evidence type="ECO:0000256" key="3">
    <source>
        <dbReference type="ARBA" id="ARBA00022729"/>
    </source>
</evidence>
<gene>
    <name evidence="5" type="ordered locus">Tlie_0154</name>
</gene>
<dbReference type="Proteomes" id="UP000005868">
    <property type="component" value="Chromosome"/>
</dbReference>
<evidence type="ECO:0000256" key="2">
    <source>
        <dbReference type="ARBA" id="ARBA00022448"/>
    </source>
</evidence>
<evidence type="ECO:0000256" key="1">
    <source>
        <dbReference type="ARBA" id="ARBA00011028"/>
    </source>
</evidence>
<keyword evidence="3" id="KW-0732">Signal</keyword>
<name>G7V5Z5_THELD</name>
<accession>G7V5Z5</accession>
<sequence>MKGKVAGLFLFFSLIIFVLLSPIAGWASQEEKLLVAASILPQRYFIERIADQKVQIEIMVPPGANPATYEPKPSQLVSLSRASLYFAIGVPFEKAYLGRFFQINKNMVVVDTSEGISKIPISSIHDLTNGENGKSHGHEHSQGELDPHIWLSPRLVKIQAQNIQRALSSADPQNTKSYQKNLKRFLKELDELDEEIRGKLSETKGKKFMVFHPSWGYFARDYGLDMIPIEVEGSEPSAAELAKIISIAQKEKIRIIITQPEFPSRSAKVIAQEVGCRVVPISPLAPNWRENLLLLGDTLAEALKDNSREETKP</sequence>
<evidence type="ECO:0000313" key="5">
    <source>
        <dbReference type="EMBL" id="AER65900.1"/>
    </source>
</evidence>
<organism evidence="5 6">
    <name type="scientific">Thermovirga lienii (strain ATCC BAA-1197 / DSM 17291 / Cas60314)</name>
    <dbReference type="NCBI Taxonomy" id="580340"/>
    <lineage>
        <taxon>Bacteria</taxon>
        <taxon>Thermotogati</taxon>
        <taxon>Synergistota</taxon>
        <taxon>Synergistia</taxon>
        <taxon>Synergistales</taxon>
        <taxon>Thermovirgaceae</taxon>
        <taxon>Thermovirga</taxon>
    </lineage>
</organism>
<dbReference type="AlphaFoldDB" id="G7V5Z5"/>
<evidence type="ECO:0000313" key="6">
    <source>
        <dbReference type="Proteomes" id="UP000005868"/>
    </source>
</evidence>
<proteinExistence type="inferred from homology"/>
<dbReference type="InterPro" id="IPR050492">
    <property type="entry name" value="Bact_metal-bind_prot9"/>
</dbReference>
<dbReference type="HOGENOM" id="CLU_016838_1_0_0"/>
<dbReference type="PANTHER" id="PTHR42953">
    <property type="entry name" value="HIGH-AFFINITY ZINC UPTAKE SYSTEM PROTEIN ZNUA-RELATED"/>
    <property type="match status" value="1"/>
</dbReference>
<dbReference type="Pfam" id="PF01297">
    <property type="entry name" value="ZnuA"/>
    <property type="match status" value="1"/>
</dbReference>
<dbReference type="STRING" id="580340.Tlie_0154"/>
<reference evidence="5 6" key="2">
    <citation type="journal article" date="2012" name="Stand. Genomic Sci.">
        <title>Genome sequence of the moderately thermophilic, amino-acid-degrading and sulfur-reducing bacterium Thermovirga lienii type strain (Cas60314(T)).</title>
        <authorList>
            <person name="Goker M."/>
            <person name="Saunders E."/>
            <person name="Lapidus A."/>
            <person name="Nolan M."/>
            <person name="Lucas S."/>
            <person name="Hammon N."/>
            <person name="Deshpande S."/>
            <person name="Cheng J.F."/>
            <person name="Han C."/>
            <person name="Tapia R."/>
            <person name="Goodwin L.A."/>
            <person name="Pitluck S."/>
            <person name="Liolios K."/>
            <person name="Mavromatis K."/>
            <person name="Pagani I."/>
            <person name="Ivanova N."/>
            <person name="Mikhailova N."/>
            <person name="Pati A."/>
            <person name="Chen A."/>
            <person name="Palaniappan K."/>
            <person name="Land M."/>
            <person name="Chang Y.J."/>
            <person name="Jeffries C.D."/>
            <person name="Brambilla E.M."/>
            <person name="Rohde M."/>
            <person name="Spring S."/>
            <person name="Detter J.C."/>
            <person name="Woyke T."/>
            <person name="Bristow J."/>
            <person name="Eisen J.A."/>
            <person name="Markowitz V."/>
            <person name="Hugenholtz P."/>
            <person name="Kyrpides N.C."/>
            <person name="Klenk H.P."/>
        </authorList>
    </citation>
    <scope>NUCLEOTIDE SEQUENCE [LARGE SCALE GENOMIC DNA]</scope>
    <source>
        <strain evidence="6">ATCC BAA-1197 / DSM 17291 / Cas60314</strain>
    </source>
</reference>
<dbReference type="InterPro" id="IPR006127">
    <property type="entry name" value="ZnuA-like"/>
</dbReference>
<evidence type="ECO:0000256" key="4">
    <source>
        <dbReference type="SAM" id="Coils"/>
    </source>
</evidence>
<reference evidence="6" key="1">
    <citation type="submission" date="2011-10" db="EMBL/GenBank/DDBJ databases">
        <title>The complete genome of chromosome of Thermovirga lienii DSM 17291.</title>
        <authorList>
            <consortium name="US DOE Joint Genome Institute (JGI-PGF)"/>
            <person name="Lucas S."/>
            <person name="Copeland A."/>
            <person name="Lapidus A."/>
            <person name="Glavina del Rio T."/>
            <person name="Dalin E."/>
            <person name="Tice H."/>
            <person name="Bruce D."/>
            <person name="Goodwin L."/>
            <person name="Pitluck S."/>
            <person name="Peters L."/>
            <person name="Mikhailova N."/>
            <person name="Saunders E."/>
            <person name="Kyrpides N."/>
            <person name="Mavromatis K."/>
            <person name="Ivanova N."/>
            <person name="Last F.I."/>
            <person name="Brettin T."/>
            <person name="Detter J.C."/>
            <person name="Han C."/>
            <person name="Larimer F."/>
            <person name="Land M."/>
            <person name="Hauser L."/>
            <person name="Markowitz V."/>
            <person name="Cheng J.-F."/>
            <person name="Hugenholtz P."/>
            <person name="Woyke T."/>
            <person name="Wu D."/>
            <person name="Spring S."/>
            <person name="Schroeder M."/>
            <person name="Brambilla E.-M."/>
            <person name="Klenk H.-P."/>
            <person name="Eisen J.A."/>
        </authorList>
    </citation>
    <scope>NUCLEOTIDE SEQUENCE [LARGE SCALE GENOMIC DNA]</scope>
    <source>
        <strain evidence="6">ATCC BAA-1197 / DSM 17291 / Cas60314</strain>
    </source>
</reference>
<dbReference type="KEGG" id="tli:Tlie_0154"/>
<feature type="coiled-coil region" evidence="4">
    <location>
        <begin position="175"/>
        <end position="202"/>
    </location>
</feature>
<dbReference type="GO" id="GO:0030001">
    <property type="term" value="P:metal ion transport"/>
    <property type="evidence" value="ECO:0007669"/>
    <property type="project" value="InterPro"/>
</dbReference>